<feature type="chain" id="PRO_5016133558" description="Cellulose synthase" evidence="2">
    <location>
        <begin position="27"/>
        <end position="616"/>
    </location>
</feature>
<dbReference type="OrthoDB" id="7324591at2"/>
<dbReference type="KEGG" id="azm:DM194_17965"/>
<dbReference type="EMBL" id="CP029831">
    <property type="protein sequence ID" value="AWU96195.1"/>
    <property type="molecule type" value="Genomic_DNA"/>
</dbReference>
<sequence length="616" mass="65901">MTRPVLLSTLLLAGIAALGGGSDAWAQSHGGGRALAPGVTVEVAPAPGSGSAPAAGKVDETALRYYARIGDGERLEAEIARLRALDPTWEPPKDLFAPQPTTPGIDETPFWNLASAGKVAEARAAIAEQRRKSPSWQPSDKLLQELDLAESAGRLRSASDTKRWQDVVDAAAANPEAVACNRLDNAWRLAEAYAELKQTDRAFETYKTIVTSCPKAKERRDTIFKASRYLSPDRLRELTALGATANPATGEDYSTVRSAEAELETGRLLERLGAASAGSKAGALSAADLSRVQGVVRDRQDADGAIALGWYFQKQRNFAEARGWFSQANDWSPSDRAAEGLVLAYNGLGDKPQARAAAAPWKGKSTRVDQALKAVDPPRGPAGGRGGPQGPSELDRALARQDYASCIAIIRASIARSGPTAALLQQRGWCLLELKRPSEAEAAFAEAQVLAAREPAKAGVSAGGASTGGASAGTQIPSRNLSANGLPQTATQAQENAYGQAIARLATGDVAGLARDLPRANMTAAQKAEIRASLMATEANRALEDKRYHDVLRLLDARKELEPEPRNLGILRGWALYNLMRYDEAYNQFKAIDDRLSTEESREGVSITWKTIYHDW</sequence>
<organism evidence="3 4">
    <name type="scientific">Azospirillum ramasamyi</name>
    <dbReference type="NCBI Taxonomy" id="682998"/>
    <lineage>
        <taxon>Bacteria</taxon>
        <taxon>Pseudomonadati</taxon>
        <taxon>Pseudomonadota</taxon>
        <taxon>Alphaproteobacteria</taxon>
        <taxon>Rhodospirillales</taxon>
        <taxon>Azospirillaceae</taxon>
        <taxon>Azospirillum</taxon>
    </lineage>
</organism>
<dbReference type="Gene3D" id="1.25.40.10">
    <property type="entry name" value="Tetratricopeptide repeat domain"/>
    <property type="match status" value="2"/>
</dbReference>
<geneLocation type="plasmid" evidence="3 4">
    <name>unnamed7</name>
</geneLocation>
<dbReference type="AlphaFoldDB" id="A0A2U9S9J5"/>
<proteinExistence type="predicted"/>
<accession>A0A2U9S9J5</accession>
<dbReference type="InterPro" id="IPR011990">
    <property type="entry name" value="TPR-like_helical_dom_sf"/>
</dbReference>
<feature type="signal peptide" evidence="2">
    <location>
        <begin position="1"/>
        <end position="26"/>
    </location>
</feature>
<evidence type="ECO:0000256" key="2">
    <source>
        <dbReference type="SAM" id="SignalP"/>
    </source>
</evidence>
<reference evidence="3 4" key="1">
    <citation type="submission" date="2018-06" db="EMBL/GenBank/DDBJ databases">
        <title>Complete genome sequencing of Azospirillum sp. M2T2B2.</title>
        <authorList>
            <person name="Heo J."/>
            <person name="Kim S.-J."/>
            <person name="Kwon S.-W."/>
            <person name="Anandham R."/>
        </authorList>
    </citation>
    <scope>NUCLEOTIDE SEQUENCE [LARGE SCALE GENOMIC DNA]</scope>
    <source>
        <strain evidence="3 4">M2T2B2</strain>
        <plasmid evidence="3 4">unnamed7</plasmid>
    </source>
</reference>
<dbReference type="RefSeq" id="WP_111068938.1">
    <property type="nucleotide sequence ID" value="NZ_CP029831.1"/>
</dbReference>
<evidence type="ECO:0008006" key="5">
    <source>
        <dbReference type="Google" id="ProtNLM"/>
    </source>
</evidence>
<feature type="region of interest" description="Disordered" evidence="1">
    <location>
        <begin position="373"/>
        <end position="394"/>
    </location>
</feature>
<protein>
    <recommendedName>
        <fullName evidence="5">Cellulose synthase</fullName>
    </recommendedName>
</protein>
<keyword evidence="2" id="KW-0732">Signal</keyword>
<dbReference type="Proteomes" id="UP000249605">
    <property type="component" value="Plasmid unnamed7"/>
</dbReference>
<gene>
    <name evidence="3" type="ORF">DM194_17965</name>
</gene>
<dbReference type="SUPFAM" id="SSF48452">
    <property type="entry name" value="TPR-like"/>
    <property type="match status" value="1"/>
</dbReference>
<evidence type="ECO:0000313" key="4">
    <source>
        <dbReference type="Proteomes" id="UP000249605"/>
    </source>
</evidence>
<keyword evidence="3" id="KW-0614">Plasmid</keyword>
<evidence type="ECO:0000256" key="1">
    <source>
        <dbReference type="SAM" id="MobiDB-lite"/>
    </source>
</evidence>
<evidence type="ECO:0000313" key="3">
    <source>
        <dbReference type="EMBL" id="AWU96195.1"/>
    </source>
</evidence>
<keyword evidence="4" id="KW-1185">Reference proteome</keyword>
<name>A0A2U9S9J5_9PROT</name>